<keyword evidence="1" id="KW-1133">Transmembrane helix</keyword>
<dbReference type="AlphaFoldDB" id="A0A0E3B897"/>
<proteinExistence type="predicted"/>
<reference evidence="2 3" key="1">
    <citation type="submission" date="2013-09" db="EMBL/GenBank/DDBJ databases">
        <title>High correlation between genotypes and phenotypes of environmental bacteria Comamonas testosteroni strains.</title>
        <authorList>
            <person name="Liu L."/>
            <person name="Zhu W."/>
            <person name="Xia X."/>
            <person name="Xu B."/>
            <person name="Luo M."/>
            <person name="Wang G."/>
        </authorList>
    </citation>
    <scope>NUCLEOTIDE SEQUENCE [LARGE SCALE GENOMIC DNA]</scope>
    <source>
        <strain evidence="2 3">JL14</strain>
    </source>
</reference>
<protein>
    <submittedName>
        <fullName evidence="2">Uncharacterized protein</fullName>
    </submittedName>
</protein>
<sequence length="93" mass="10335">MRAAIRIALPERNEVAEGGHPPKPGQWLRVLRQRRGGQQARWCQVVWPWFFILFGLVAATQGGGSVAAMAGFCWMLAVNLVQDSASHMRCVMT</sequence>
<accession>A0A0E3B897</accession>
<feature type="transmembrane region" description="Helical" evidence="1">
    <location>
        <begin position="42"/>
        <end position="59"/>
    </location>
</feature>
<keyword evidence="1" id="KW-0812">Transmembrane</keyword>
<evidence type="ECO:0000313" key="3">
    <source>
        <dbReference type="Proteomes" id="UP000029567"/>
    </source>
</evidence>
<comment type="caution">
    <text evidence="2">The sequence shown here is derived from an EMBL/GenBank/DDBJ whole genome shotgun (WGS) entry which is preliminary data.</text>
</comment>
<dbReference type="EMBL" id="AWTN01000148">
    <property type="protein sequence ID" value="KGG83052.1"/>
    <property type="molecule type" value="Genomic_DNA"/>
</dbReference>
<organism evidence="2 3">
    <name type="scientific">Comamonas thiooxydans</name>
    <dbReference type="NCBI Taxonomy" id="363952"/>
    <lineage>
        <taxon>Bacteria</taxon>
        <taxon>Pseudomonadati</taxon>
        <taxon>Pseudomonadota</taxon>
        <taxon>Betaproteobacteria</taxon>
        <taxon>Burkholderiales</taxon>
        <taxon>Comamonadaceae</taxon>
        <taxon>Comamonas</taxon>
    </lineage>
</organism>
<dbReference type="Proteomes" id="UP000029567">
    <property type="component" value="Unassembled WGS sequence"/>
</dbReference>
<name>A0A0E3B897_9BURK</name>
<gene>
    <name evidence="2" type="ORF">P245_26220</name>
</gene>
<keyword evidence="1" id="KW-0472">Membrane</keyword>
<evidence type="ECO:0000313" key="2">
    <source>
        <dbReference type="EMBL" id="KGG83052.1"/>
    </source>
</evidence>
<evidence type="ECO:0000256" key="1">
    <source>
        <dbReference type="SAM" id="Phobius"/>
    </source>
</evidence>